<evidence type="ECO:0000313" key="2">
    <source>
        <dbReference type="Proteomes" id="UP000000238"/>
    </source>
</evidence>
<gene>
    <name evidence="1" type="ordered locus">HCH_05121</name>
</gene>
<dbReference type="RefSeq" id="WP_011398866.1">
    <property type="nucleotide sequence ID" value="NC_007645.1"/>
</dbReference>
<protein>
    <submittedName>
        <fullName evidence="1">Uncharacterized protein</fullName>
    </submittedName>
</protein>
<proteinExistence type="predicted"/>
<dbReference type="Pfam" id="PF06578">
    <property type="entry name" value="YscK"/>
    <property type="match status" value="1"/>
</dbReference>
<dbReference type="eggNOG" id="ENOG5033CZX">
    <property type="taxonomic scope" value="Bacteria"/>
</dbReference>
<organism evidence="1 2">
    <name type="scientific">Hahella chejuensis (strain KCTC 2396)</name>
    <dbReference type="NCBI Taxonomy" id="349521"/>
    <lineage>
        <taxon>Bacteria</taxon>
        <taxon>Pseudomonadati</taxon>
        <taxon>Pseudomonadota</taxon>
        <taxon>Gammaproteobacteria</taxon>
        <taxon>Oceanospirillales</taxon>
        <taxon>Hahellaceae</taxon>
        <taxon>Hahella</taxon>
    </lineage>
</organism>
<dbReference type="OrthoDB" id="6195238at2"/>
<dbReference type="InterPro" id="IPR009510">
    <property type="entry name" value="T3SS_K"/>
</dbReference>
<dbReference type="KEGG" id="hch:HCH_05121"/>
<dbReference type="EMBL" id="CP000155">
    <property type="protein sequence ID" value="ABC31801.1"/>
    <property type="molecule type" value="Genomic_DNA"/>
</dbReference>
<dbReference type="Proteomes" id="UP000000238">
    <property type="component" value="Chromosome"/>
</dbReference>
<dbReference type="HOGENOM" id="CLU_108968_0_0_6"/>
<keyword evidence="2" id="KW-1185">Reference proteome</keyword>
<evidence type="ECO:0000313" key="1">
    <source>
        <dbReference type="EMBL" id="ABC31801.1"/>
    </source>
</evidence>
<reference evidence="1 2" key="1">
    <citation type="journal article" date="2005" name="Nucleic Acids Res.">
        <title>Genomic blueprint of Hahella chejuensis, a marine microbe producing an algicidal agent.</title>
        <authorList>
            <person name="Jeong H."/>
            <person name="Yim J.H."/>
            <person name="Lee C."/>
            <person name="Choi S.-H."/>
            <person name="Park Y.K."/>
            <person name="Yoon S.H."/>
            <person name="Hur C.-G."/>
            <person name="Kang H.-Y."/>
            <person name="Kim D."/>
            <person name="Lee H.H."/>
            <person name="Park K.H."/>
            <person name="Park S.-H."/>
            <person name="Park H.-S."/>
            <person name="Lee H.K."/>
            <person name="Oh T.K."/>
            <person name="Kim J.F."/>
        </authorList>
    </citation>
    <scope>NUCLEOTIDE SEQUENCE [LARGE SCALE GENOMIC DNA]</scope>
    <source>
        <strain evidence="1 2">KCTC 2396</strain>
    </source>
</reference>
<dbReference type="STRING" id="349521.HCH_05121"/>
<name>Q2SC23_HAHCH</name>
<dbReference type="AlphaFoldDB" id="Q2SC23"/>
<accession>Q2SC23</accession>
<sequence length="227" mass="25604">MIDLIPTSARYRHLMLRQVHDFYRYPADYLDSSWLSEDPHWGAIERLWRRPHSRKVMSDYILQRCGLAKTMDCDFAASYQRLPLLAGDALQRMIMLGGALAYSARIPKRAEAVAASTELHRFAVSKAPFLARNAPAFCIDLGIADWMDQEAVSQGLRSAGLNMLACALNGVPQSVVKRLALKLPHAYSAMCDAAFIRQATPEQIQEAQRLMLKLYREVDPSCSLLFD</sequence>